<gene>
    <name evidence="4" type="ORF">FA047_00910</name>
</gene>
<dbReference type="Pfam" id="PF04397">
    <property type="entry name" value="LytTR"/>
    <property type="match status" value="1"/>
</dbReference>
<proteinExistence type="predicted"/>
<organism evidence="4 5">
    <name type="scientific">Pedobacter frigoris</name>
    <dbReference type="NCBI Taxonomy" id="2571272"/>
    <lineage>
        <taxon>Bacteria</taxon>
        <taxon>Pseudomonadati</taxon>
        <taxon>Bacteroidota</taxon>
        <taxon>Sphingobacteriia</taxon>
        <taxon>Sphingobacteriales</taxon>
        <taxon>Sphingobacteriaceae</taxon>
        <taxon>Pedobacter</taxon>
    </lineage>
</organism>
<dbReference type="PROSITE" id="PS50110">
    <property type="entry name" value="RESPONSE_REGULATORY"/>
    <property type="match status" value="1"/>
</dbReference>
<dbReference type="SMART" id="SM00448">
    <property type="entry name" value="REC"/>
    <property type="match status" value="1"/>
</dbReference>
<dbReference type="SUPFAM" id="SSF52172">
    <property type="entry name" value="CheY-like"/>
    <property type="match status" value="1"/>
</dbReference>
<dbReference type="InterPro" id="IPR046947">
    <property type="entry name" value="LytR-like"/>
</dbReference>
<feature type="modified residue" description="4-aspartylphosphate" evidence="1">
    <location>
        <position position="56"/>
    </location>
</feature>
<dbReference type="Gene3D" id="2.40.50.1020">
    <property type="entry name" value="LytTr DNA-binding domain"/>
    <property type="match status" value="1"/>
</dbReference>
<dbReference type="InterPro" id="IPR011006">
    <property type="entry name" value="CheY-like_superfamily"/>
</dbReference>
<dbReference type="PANTHER" id="PTHR37299">
    <property type="entry name" value="TRANSCRIPTIONAL REGULATOR-RELATED"/>
    <property type="match status" value="1"/>
</dbReference>
<reference evidence="4 5" key="1">
    <citation type="submission" date="2019-04" db="EMBL/GenBank/DDBJ databases">
        <title>Pedobacter sp. RP-3-15 sp. nov., isolated from Arctic soil.</title>
        <authorList>
            <person name="Dahal R.H."/>
            <person name="Kim D.-U."/>
        </authorList>
    </citation>
    <scope>NUCLEOTIDE SEQUENCE [LARGE SCALE GENOMIC DNA]</scope>
    <source>
        <strain evidence="4 5">RP-3-15</strain>
    </source>
</reference>
<dbReference type="PROSITE" id="PS50930">
    <property type="entry name" value="HTH_LYTTR"/>
    <property type="match status" value="1"/>
</dbReference>
<dbReference type="Proteomes" id="UP000307244">
    <property type="component" value="Unassembled WGS sequence"/>
</dbReference>
<keyword evidence="5" id="KW-1185">Reference proteome</keyword>
<dbReference type="EMBL" id="SWBQ01000001">
    <property type="protein sequence ID" value="TKC09712.1"/>
    <property type="molecule type" value="Genomic_DNA"/>
</dbReference>
<feature type="domain" description="Response regulatory" evidence="2">
    <location>
        <begin position="4"/>
        <end position="118"/>
    </location>
</feature>
<evidence type="ECO:0000313" key="5">
    <source>
        <dbReference type="Proteomes" id="UP000307244"/>
    </source>
</evidence>
<dbReference type="AlphaFoldDB" id="A0A4V5NZY9"/>
<evidence type="ECO:0000313" key="4">
    <source>
        <dbReference type="EMBL" id="TKC09712.1"/>
    </source>
</evidence>
<evidence type="ECO:0000259" key="3">
    <source>
        <dbReference type="PROSITE" id="PS50930"/>
    </source>
</evidence>
<evidence type="ECO:0000259" key="2">
    <source>
        <dbReference type="PROSITE" id="PS50110"/>
    </source>
</evidence>
<accession>A0A4V5NZY9</accession>
<dbReference type="InterPro" id="IPR007492">
    <property type="entry name" value="LytTR_DNA-bd_dom"/>
</dbReference>
<dbReference type="InterPro" id="IPR001789">
    <property type="entry name" value="Sig_transdc_resp-reg_receiver"/>
</dbReference>
<dbReference type="OrthoDB" id="9787344at2"/>
<sequence length="252" mass="28832">MILKAILIDDEPKSRANLRQLLLEYCPNVAVIAEAGSATEALKLIRELKPDLLFLDIEMGEVSGFDLLKLLEDHQTFEVIFVTAFDKYGIQAVKSCAIDYLLKPINILELSNAVDKAIRQINPKKENERLKELVANIDRGDDEQRIAIPLSDKIEFLTVNKIIRLEAEGNYTHIYLDNQKQYLVCKTLKEYQELLENRQFIRTHQSHLINFLKISAYVKSDGGYIAMEDGSQVPISRQKKDEVLSRVMKGKP</sequence>
<name>A0A4V5NZY9_9SPHI</name>
<keyword evidence="1" id="KW-0597">Phosphoprotein</keyword>
<dbReference type="GO" id="GO:0003677">
    <property type="term" value="F:DNA binding"/>
    <property type="evidence" value="ECO:0007669"/>
    <property type="project" value="InterPro"/>
</dbReference>
<dbReference type="Gene3D" id="3.40.50.2300">
    <property type="match status" value="1"/>
</dbReference>
<feature type="domain" description="HTH LytTR-type" evidence="3">
    <location>
        <begin position="146"/>
        <end position="249"/>
    </location>
</feature>
<dbReference type="GO" id="GO:0000156">
    <property type="term" value="F:phosphorelay response regulator activity"/>
    <property type="evidence" value="ECO:0007669"/>
    <property type="project" value="InterPro"/>
</dbReference>
<dbReference type="PANTHER" id="PTHR37299:SF1">
    <property type="entry name" value="STAGE 0 SPORULATION PROTEIN A HOMOLOG"/>
    <property type="match status" value="1"/>
</dbReference>
<evidence type="ECO:0000256" key="1">
    <source>
        <dbReference type="PROSITE-ProRule" id="PRU00169"/>
    </source>
</evidence>
<dbReference type="Pfam" id="PF00072">
    <property type="entry name" value="Response_reg"/>
    <property type="match status" value="1"/>
</dbReference>
<protein>
    <submittedName>
        <fullName evidence="4">Response regulator transcription factor</fullName>
    </submittedName>
</protein>
<dbReference type="SMART" id="SM00850">
    <property type="entry name" value="LytTR"/>
    <property type="match status" value="1"/>
</dbReference>
<comment type="caution">
    <text evidence="4">The sequence shown here is derived from an EMBL/GenBank/DDBJ whole genome shotgun (WGS) entry which is preliminary data.</text>
</comment>